<comment type="caution">
    <text evidence="7">The sequence shown here is derived from an EMBL/GenBank/DDBJ whole genome shotgun (WGS) entry which is preliminary data.</text>
</comment>
<keyword evidence="3" id="KW-0902">Two-component regulatory system</keyword>
<dbReference type="InterPro" id="IPR036890">
    <property type="entry name" value="HATPase_C_sf"/>
</dbReference>
<dbReference type="Proteomes" id="UP001072034">
    <property type="component" value="Unassembled WGS sequence"/>
</dbReference>
<dbReference type="EMBL" id="JAPTMY010000045">
    <property type="protein sequence ID" value="MCZ0859278.1"/>
    <property type="molecule type" value="Genomic_DNA"/>
</dbReference>
<accession>A0ABT4IDV2</accession>
<gene>
    <name evidence="7" type="ORF">OHJ16_14645</name>
</gene>
<feature type="transmembrane region" description="Helical" evidence="5">
    <location>
        <begin position="148"/>
        <end position="171"/>
    </location>
</feature>
<evidence type="ECO:0000256" key="5">
    <source>
        <dbReference type="SAM" id="Phobius"/>
    </source>
</evidence>
<feature type="domain" description="Signal transduction histidine kinase subgroup 3 dimerisation and phosphoacceptor" evidence="6">
    <location>
        <begin position="190"/>
        <end position="253"/>
    </location>
</feature>
<keyword evidence="5" id="KW-0812">Transmembrane</keyword>
<proteinExistence type="predicted"/>
<dbReference type="Gene3D" id="1.20.5.1930">
    <property type="match status" value="1"/>
</dbReference>
<dbReference type="PANTHER" id="PTHR24421">
    <property type="entry name" value="NITRATE/NITRITE SENSOR PROTEIN NARX-RELATED"/>
    <property type="match status" value="1"/>
</dbReference>
<feature type="transmembrane region" description="Helical" evidence="5">
    <location>
        <begin position="27"/>
        <end position="48"/>
    </location>
</feature>
<evidence type="ECO:0000259" key="6">
    <source>
        <dbReference type="Pfam" id="PF07730"/>
    </source>
</evidence>
<dbReference type="Gene3D" id="3.30.565.10">
    <property type="entry name" value="Histidine kinase-like ATPase, C-terminal domain"/>
    <property type="match status" value="1"/>
</dbReference>
<feature type="transmembrane region" description="Helical" evidence="5">
    <location>
        <begin position="105"/>
        <end position="128"/>
    </location>
</feature>
<dbReference type="InterPro" id="IPR011712">
    <property type="entry name" value="Sig_transdc_His_kin_sub3_dim/P"/>
</dbReference>
<dbReference type="InterPro" id="IPR050482">
    <property type="entry name" value="Sensor_HK_TwoCompSys"/>
</dbReference>
<name>A0ABT4IDV2_9ACTO</name>
<dbReference type="GO" id="GO:0016301">
    <property type="term" value="F:kinase activity"/>
    <property type="evidence" value="ECO:0007669"/>
    <property type="project" value="UniProtKB-KW"/>
</dbReference>
<dbReference type="RefSeq" id="WP_268918524.1">
    <property type="nucleotide sequence ID" value="NZ_JAPTMY010000045.1"/>
</dbReference>
<evidence type="ECO:0000256" key="1">
    <source>
        <dbReference type="ARBA" id="ARBA00022679"/>
    </source>
</evidence>
<evidence type="ECO:0000256" key="2">
    <source>
        <dbReference type="ARBA" id="ARBA00022777"/>
    </source>
</evidence>
<evidence type="ECO:0000256" key="3">
    <source>
        <dbReference type="ARBA" id="ARBA00023012"/>
    </source>
</evidence>
<organism evidence="7 8">
    <name type="scientific">Actinomyces israelii</name>
    <dbReference type="NCBI Taxonomy" id="1659"/>
    <lineage>
        <taxon>Bacteria</taxon>
        <taxon>Bacillati</taxon>
        <taxon>Actinomycetota</taxon>
        <taxon>Actinomycetes</taxon>
        <taxon>Actinomycetales</taxon>
        <taxon>Actinomycetaceae</taxon>
        <taxon>Actinomyces</taxon>
    </lineage>
</organism>
<dbReference type="CDD" id="cd16917">
    <property type="entry name" value="HATPase_UhpB-NarQ-NarX-like"/>
    <property type="match status" value="1"/>
</dbReference>
<evidence type="ECO:0000313" key="7">
    <source>
        <dbReference type="EMBL" id="MCZ0859278.1"/>
    </source>
</evidence>
<feature type="coiled-coil region" evidence="4">
    <location>
        <begin position="169"/>
        <end position="199"/>
    </location>
</feature>
<protein>
    <submittedName>
        <fullName evidence="7">Histidine kinase</fullName>
    </submittedName>
</protein>
<evidence type="ECO:0000256" key="4">
    <source>
        <dbReference type="SAM" id="Coils"/>
    </source>
</evidence>
<sequence>MSTTLHGLSSPAPRWRLSLPHLTNRPINVGIGALVGVANIALNIGTVGIHGPLHAIDIAFMVAALVILILLPLRPTWGVPAYLVCWFLLLALPSTYATDMMLTHLAFFFFAGRFLPMGYAGAVFVAAIVANFLSLQRNATDAMTLDDYAGLVFYATMGLLFVPMGAIVRAGEQSRLAEARRAEERLEELRLEISREMHDLIAYSMSQTALRAQRAAADASYPEAARQEFAALETTAADALHELRLLLRTLRRAAPELALDVTHATGLGHVVTDLGAAVRAVSDDIAASGFDVTYQCRGTASPTRSQASTLSRVAREMGANVVRHAEPSAPVTLTLRLGPEAIRLVSTNRIRTTPGDLPHSGSGVLGMRERLTAIGGELTTLADDGAWIVTATVPVASTRTPLPGGDS</sequence>
<dbReference type="Pfam" id="PF07730">
    <property type="entry name" value="HisKA_3"/>
    <property type="match status" value="1"/>
</dbReference>
<keyword evidence="1" id="KW-0808">Transferase</keyword>
<feature type="transmembrane region" description="Helical" evidence="5">
    <location>
        <begin position="55"/>
        <end position="73"/>
    </location>
</feature>
<feature type="transmembrane region" description="Helical" evidence="5">
    <location>
        <begin position="79"/>
        <end position="98"/>
    </location>
</feature>
<keyword evidence="4" id="KW-0175">Coiled coil</keyword>
<reference evidence="7" key="1">
    <citation type="submission" date="2022-10" db="EMBL/GenBank/DDBJ databases">
        <title>Genome sequence of Actinomyces israelii ATCC 10048.</title>
        <authorList>
            <person name="Watt R.M."/>
            <person name="Tong W.M."/>
        </authorList>
    </citation>
    <scope>NUCLEOTIDE SEQUENCE</scope>
    <source>
        <strain evidence="7">ATCC 10048</strain>
    </source>
</reference>
<evidence type="ECO:0000313" key="8">
    <source>
        <dbReference type="Proteomes" id="UP001072034"/>
    </source>
</evidence>
<keyword evidence="5" id="KW-1133">Transmembrane helix</keyword>
<keyword evidence="5" id="KW-0472">Membrane</keyword>
<keyword evidence="8" id="KW-1185">Reference proteome</keyword>
<keyword evidence="2 7" id="KW-0418">Kinase</keyword>